<dbReference type="PANTHER" id="PTHR45749">
    <property type="match status" value="1"/>
</dbReference>
<dbReference type="InterPro" id="IPR025398">
    <property type="entry name" value="DUF4371"/>
</dbReference>
<dbReference type="RefSeq" id="XP_065676790.1">
    <property type="nucleotide sequence ID" value="XM_065820718.1"/>
</dbReference>
<keyword evidence="2" id="KW-1185">Reference proteome</keyword>
<dbReference type="InterPro" id="IPR012337">
    <property type="entry name" value="RNaseH-like_sf"/>
</dbReference>
<dbReference type="SMART" id="SM00597">
    <property type="entry name" value="ZnF_TTF"/>
    <property type="match status" value="1"/>
</dbReference>
<feature type="domain" description="TTF-type" evidence="1">
    <location>
        <begin position="295"/>
        <end position="395"/>
    </location>
</feature>
<name>A0ABM4DQC4_HYDVU</name>
<dbReference type="Pfam" id="PF14291">
    <property type="entry name" value="DUF4371"/>
    <property type="match status" value="1"/>
</dbReference>
<organism evidence="2 3">
    <name type="scientific">Hydra vulgaris</name>
    <name type="common">Hydra</name>
    <name type="synonym">Hydra attenuata</name>
    <dbReference type="NCBI Taxonomy" id="6087"/>
    <lineage>
        <taxon>Eukaryota</taxon>
        <taxon>Metazoa</taxon>
        <taxon>Cnidaria</taxon>
        <taxon>Hydrozoa</taxon>
        <taxon>Hydroidolina</taxon>
        <taxon>Anthoathecata</taxon>
        <taxon>Aplanulata</taxon>
        <taxon>Hydridae</taxon>
        <taxon>Hydra</taxon>
    </lineage>
</organism>
<dbReference type="Proteomes" id="UP001652625">
    <property type="component" value="Chromosome 15"/>
</dbReference>
<accession>A0ABM4DQC4</accession>
<proteinExistence type="predicted"/>
<dbReference type="PANTHER" id="PTHR45749:SF37">
    <property type="entry name" value="OS05G0311600 PROTEIN"/>
    <property type="match status" value="1"/>
</dbReference>
<evidence type="ECO:0000313" key="2">
    <source>
        <dbReference type="Proteomes" id="UP001652625"/>
    </source>
</evidence>
<dbReference type="InterPro" id="IPR006580">
    <property type="entry name" value="Znf_TTF"/>
</dbReference>
<gene>
    <name evidence="3" type="primary">LOC136092458</name>
</gene>
<evidence type="ECO:0000259" key="1">
    <source>
        <dbReference type="SMART" id="SM00597"/>
    </source>
</evidence>
<dbReference type="SUPFAM" id="SSF53098">
    <property type="entry name" value="Ribonuclease H-like"/>
    <property type="match status" value="1"/>
</dbReference>
<sequence length="998" mass="113282">MNSKRYKLQCCVCKAVFNNDYKTSHERSVHGGRKVRIQTVGAPENPFVASLASKKQKMEPQNAGIYIEVDDETQSSEHTKLDLIIIETSTSTCGISIEEETTSFNKKFEEDASSKIHNNDAKGENPGYVVVQEQAEKFTELNPKSDDLTQFHDRDKKDDTNIINLDTTEVSSETTNWTSLMGNLGVLIDNLKDCNDIYKKYCKEELVNEKFAAIEIVNATSSVVEMSKNVLKMGNAFIKKLDTKAQNIIIDKSDSSALISHDPGLRPHTITDNQKLYLIQLGPHQPKLASFPSDGKNRFNPQWYKEFEHLEYSTQKDATFCFVCRLFPKGVGKKGKTEDAWINVGVRSWSKMKSYGKDKLGKLQAHFTSQAHKVALSEYCHFLMKKGHIDHFIDKSNRIALIEEQKIEVQNRKIVEILIDTCKTLGSQGLAFRESDSANQGNFVAVVNLISRHNPTLKAWIEDRALRPYRVTYTSPSSQNEMISLIATELKSKIIDEINSSNFFSVMADTTPDMSHKDIMSIVVRTASENGEIRERLLKSVECTDKTGKGMAELILSSLHKEGIDTSKMAFQSYDYASSMSGQFKGVQKYITEEVGHNVPYIPCQDHRTNTALEHACNVNALIRELFNVLEQLHVFFTSSTKRFSHLKEKLEDIDIAKQLVNLSRTRWTARAKSVKALNQCLEKVIDLLQSISNNKIFDTNTRTKAMGLLKKVTTFDFIITLFFMKNIIEKIKILTEILESPNFNVIDSINVIESTAKNIQNISNDTDAMNNLIESAVIFSRKLHIDAENDYERHHRLIAMEMKAFYRKEFKEVIDSLAIGLTENSAALKEIFAPITKIFSFPLNKDNLSIENLTKASKLFPPGYKDHIPDVHVLKGQMEILIDICLEVGDGDFNSSRTPAKTLQDILYHVVKLKGILKQAHKLCIFVITAAYGVASNERSFSQLKIVKSHLRTTMSDERLDSLMLLKCEKELCKGVNPEHLVKRWVQLKKRHIKIKQ</sequence>
<evidence type="ECO:0000313" key="3">
    <source>
        <dbReference type="RefSeq" id="XP_065676790.1"/>
    </source>
</evidence>
<reference evidence="3" key="1">
    <citation type="submission" date="2025-08" db="UniProtKB">
        <authorList>
            <consortium name="RefSeq"/>
        </authorList>
    </citation>
    <scope>IDENTIFICATION</scope>
</reference>
<protein>
    <submittedName>
        <fullName evidence="3">Zinc finger MYM-type protein 1-like</fullName>
    </submittedName>
</protein>
<dbReference type="GeneID" id="136092458"/>